<protein>
    <recommendedName>
        <fullName evidence="2">receptor protein-tyrosine kinase</fullName>
        <ecNumber evidence="2">2.7.10.1</ecNumber>
    </recommendedName>
</protein>
<comment type="caution">
    <text evidence="27">The sequence shown here is derived from an EMBL/GenBank/DDBJ whole genome shotgun (WGS) entry which is preliminary data.</text>
</comment>
<sequence>MTAINVQTVLFYMLLGASRTASKWLPMIPDGSHQVIAVGTNLVLTCIYQYRDEYDANFSNIWWTLPDYVEKNPLGDLHTRLSKTFYRNETHSTSTIVLLRVRHTDTGFYGCEQNSWNKKKIQQYVYVYNDNSFDSKSSFLTFMDPYEAAYLAQQGVSLHVPCKPTHPSLNISVIRTSQFTANGIVSMDLKKESGKYQEDLLSESNSNWLLKAERGLTLTNPKVGDAGKYGCIGTMNNITDEKYFDIYVKGMEVVRVGEMEDPAEGTNATVICRMFTETEFSSPPEWSYRINNTGQMRIINETNPPEGIQIKTQRWSKEACISGCREFTYFESRLDLLDIKENSETAFQCSSFIDQQSVSKIIMFTLKGTSYDRKPEIITVIAISVTIILLMFFVVGIGMKLYFDKKNAKEEIARRLGGNPNGINPDLPIEYQIEFLPYDKRWEFPRHRLTLGIQLGTGCFGRVVKAEAIGLKDSKETVKTVAVKMTKSLSDVVAMDALISELKILIYLGSHLNVVNLLGACTKDIAKGELLVIVEYCRFGNLQSYLINHRNQFITQLDEFGNMKSGIDAEHPNISEHLDLTVNGEGRAVQQQANTLSTRDLISWAFQIARGMEYLTSKKVLHGDLAARNVLLADDGVVKVADFGMARKMYYSDYYEKKGQGLLPVKWMAIESLTDNIFSSQSDVWSYGVLLWELFSLGKLPYPGRNAKFELIKVLQNGYRMEKPDNAPNFFYEMMTDCWKLEPNERPTFVQLQQMIGNYMEPLTAADYLDVGVPHQLCNDDRSSSQMSTMPNEESDPQFEKEDEMTQL</sequence>
<feature type="binding site" evidence="18">
    <location>
        <position position="628"/>
    </location>
    <ligand>
        <name>ATP</name>
        <dbReference type="ChEBI" id="CHEBI:30616"/>
    </ligand>
</feature>
<dbReference type="InterPro" id="IPR011009">
    <property type="entry name" value="Kinase-like_dom_sf"/>
</dbReference>
<evidence type="ECO:0000256" key="17">
    <source>
        <dbReference type="PIRSR" id="PIRSR000615-1"/>
    </source>
</evidence>
<evidence type="ECO:0000256" key="22">
    <source>
        <dbReference type="SAM" id="MobiDB-lite"/>
    </source>
</evidence>
<dbReference type="InterPro" id="IPR050122">
    <property type="entry name" value="RTK"/>
</dbReference>
<dbReference type="GO" id="GO:0005886">
    <property type="term" value="C:plasma membrane"/>
    <property type="evidence" value="ECO:0007669"/>
    <property type="project" value="TreeGrafter"/>
</dbReference>
<evidence type="ECO:0000256" key="9">
    <source>
        <dbReference type="ARBA" id="ARBA00022989"/>
    </source>
</evidence>
<dbReference type="PROSITE" id="PS00109">
    <property type="entry name" value="PROTEIN_KINASE_TYR"/>
    <property type="match status" value="1"/>
</dbReference>
<dbReference type="InterPro" id="IPR001245">
    <property type="entry name" value="Ser-Thr/Tyr_kinase_cat_dom"/>
</dbReference>
<evidence type="ECO:0000259" key="25">
    <source>
        <dbReference type="PROSITE" id="PS50011"/>
    </source>
</evidence>
<evidence type="ECO:0000256" key="15">
    <source>
        <dbReference type="ARBA" id="ARBA00023319"/>
    </source>
</evidence>
<dbReference type="Proteomes" id="UP000820818">
    <property type="component" value="Linkage Group LG5"/>
</dbReference>
<feature type="signal peptide" evidence="24">
    <location>
        <begin position="1"/>
        <end position="22"/>
    </location>
</feature>
<evidence type="ECO:0000313" key="28">
    <source>
        <dbReference type="Proteomes" id="UP000820818"/>
    </source>
</evidence>
<feature type="domain" description="Protein kinase" evidence="25">
    <location>
        <begin position="449"/>
        <end position="764"/>
    </location>
</feature>
<dbReference type="InterPro" id="IPR013783">
    <property type="entry name" value="Ig-like_fold"/>
</dbReference>
<keyword evidence="12" id="KW-1015">Disulfide bond</keyword>
<gene>
    <name evidence="27" type="ORF">GHT06_015921</name>
</gene>
<dbReference type="Pfam" id="PF07714">
    <property type="entry name" value="PK_Tyr_Ser-Thr"/>
    <property type="match status" value="1"/>
</dbReference>
<keyword evidence="14" id="KW-0325">Glycoprotein</keyword>
<dbReference type="GO" id="GO:0043235">
    <property type="term" value="C:receptor complex"/>
    <property type="evidence" value="ECO:0007669"/>
    <property type="project" value="TreeGrafter"/>
</dbReference>
<feature type="binding site" evidence="18 21">
    <location>
        <position position="484"/>
    </location>
    <ligand>
        <name>ATP</name>
        <dbReference type="ChEBI" id="CHEBI:30616"/>
    </ligand>
</feature>
<comment type="catalytic activity">
    <reaction evidence="16">
        <text>L-tyrosyl-[protein] + ATP = O-phospho-L-tyrosyl-[protein] + ADP + H(+)</text>
        <dbReference type="Rhea" id="RHEA:10596"/>
        <dbReference type="Rhea" id="RHEA-COMP:10136"/>
        <dbReference type="Rhea" id="RHEA-COMP:20101"/>
        <dbReference type="ChEBI" id="CHEBI:15378"/>
        <dbReference type="ChEBI" id="CHEBI:30616"/>
        <dbReference type="ChEBI" id="CHEBI:46858"/>
        <dbReference type="ChEBI" id="CHEBI:61978"/>
        <dbReference type="ChEBI" id="CHEBI:456216"/>
        <dbReference type="EC" id="2.7.10.1"/>
    </reaction>
</comment>
<evidence type="ECO:0000256" key="18">
    <source>
        <dbReference type="PIRSR" id="PIRSR000615-2"/>
    </source>
</evidence>
<dbReference type="FunFam" id="1.10.510.10:FF:002880">
    <property type="match status" value="1"/>
</dbReference>
<evidence type="ECO:0000256" key="11">
    <source>
        <dbReference type="ARBA" id="ARBA00023137"/>
    </source>
</evidence>
<keyword evidence="15" id="KW-0393">Immunoglobulin domain</keyword>
<dbReference type="Gene3D" id="2.60.40.10">
    <property type="entry name" value="Immunoglobulins"/>
    <property type="match status" value="2"/>
</dbReference>
<feature type="transmembrane region" description="Helical" evidence="23">
    <location>
        <begin position="377"/>
        <end position="399"/>
    </location>
</feature>
<dbReference type="PRINTS" id="PR00109">
    <property type="entry name" value="TYRKINASE"/>
</dbReference>
<evidence type="ECO:0000256" key="12">
    <source>
        <dbReference type="ARBA" id="ARBA00023157"/>
    </source>
</evidence>
<keyword evidence="7" id="KW-0418">Kinase</keyword>
<evidence type="ECO:0000256" key="6">
    <source>
        <dbReference type="ARBA" id="ARBA00022741"/>
    </source>
</evidence>
<evidence type="ECO:0000259" key="26">
    <source>
        <dbReference type="PROSITE" id="PS50835"/>
    </source>
</evidence>
<dbReference type="InterPro" id="IPR000719">
    <property type="entry name" value="Prot_kinase_dom"/>
</dbReference>
<dbReference type="SUPFAM" id="SSF48726">
    <property type="entry name" value="Immunoglobulin"/>
    <property type="match status" value="1"/>
</dbReference>
<evidence type="ECO:0000256" key="21">
    <source>
        <dbReference type="PROSITE-ProRule" id="PRU10141"/>
    </source>
</evidence>
<dbReference type="InterPro" id="IPR017441">
    <property type="entry name" value="Protein_kinase_ATP_BS"/>
</dbReference>
<feature type="binding site" evidence="18">
    <location>
        <begin position="456"/>
        <end position="463"/>
    </location>
    <ligand>
        <name>ATP</name>
        <dbReference type="ChEBI" id="CHEBI:30616"/>
    </ligand>
</feature>
<dbReference type="CDD" id="cd00192">
    <property type="entry name" value="PTKc"/>
    <property type="match status" value="1"/>
</dbReference>
<dbReference type="SUPFAM" id="SSF56112">
    <property type="entry name" value="Protein kinase-like (PK-like)"/>
    <property type="match status" value="1"/>
</dbReference>
<keyword evidence="9 23" id="KW-1133">Transmembrane helix</keyword>
<dbReference type="InterPro" id="IPR036179">
    <property type="entry name" value="Ig-like_dom_sf"/>
</dbReference>
<feature type="binding site" evidence="19">
    <location>
        <position position="629"/>
    </location>
    <ligand>
        <name>Mg(2+)</name>
        <dbReference type="ChEBI" id="CHEBI:18420"/>
    </ligand>
</feature>
<dbReference type="GO" id="GO:0046872">
    <property type="term" value="F:metal ion binding"/>
    <property type="evidence" value="ECO:0007669"/>
    <property type="project" value="UniProtKB-KW"/>
</dbReference>
<feature type="chain" id="PRO_5042187656" description="receptor protein-tyrosine kinase" evidence="24">
    <location>
        <begin position="23"/>
        <end position="808"/>
    </location>
</feature>
<comment type="subcellular location">
    <subcellularLocation>
        <location evidence="1">Membrane</location>
        <topology evidence="1">Single-pass type I membrane protein</topology>
    </subcellularLocation>
</comment>
<keyword evidence="6 18" id="KW-0547">Nucleotide-binding</keyword>
<keyword evidence="10 23" id="KW-0472">Membrane</keyword>
<dbReference type="EC" id="2.7.10.1" evidence="2"/>
<keyword evidence="19" id="KW-0460">Magnesium</keyword>
<evidence type="ECO:0000256" key="13">
    <source>
        <dbReference type="ARBA" id="ARBA00023170"/>
    </source>
</evidence>
<evidence type="ECO:0000256" key="20">
    <source>
        <dbReference type="PIRSR" id="PIRSR000615-4"/>
    </source>
</evidence>
<dbReference type="FunFam" id="3.30.200.20:FF:001298">
    <property type="entry name" value="Uncharacterized protein"/>
    <property type="match status" value="1"/>
</dbReference>
<dbReference type="InterPro" id="IPR008266">
    <property type="entry name" value="Tyr_kinase_AS"/>
</dbReference>
<keyword evidence="8 18" id="KW-0067">ATP-binding</keyword>
<evidence type="ECO:0000256" key="24">
    <source>
        <dbReference type="SAM" id="SignalP"/>
    </source>
</evidence>
<dbReference type="SMART" id="SM00409">
    <property type="entry name" value="IG"/>
    <property type="match status" value="2"/>
</dbReference>
<dbReference type="PROSITE" id="PS50011">
    <property type="entry name" value="PROTEIN_KINASE_DOM"/>
    <property type="match status" value="1"/>
</dbReference>
<dbReference type="PROSITE" id="PS00107">
    <property type="entry name" value="PROTEIN_KINASE_ATP"/>
    <property type="match status" value="1"/>
</dbReference>
<feature type="active site" description="Proton acceptor" evidence="17">
    <location>
        <position position="624"/>
    </location>
</feature>
<evidence type="ECO:0000256" key="16">
    <source>
        <dbReference type="ARBA" id="ARBA00051243"/>
    </source>
</evidence>
<evidence type="ECO:0000256" key="23">
    <source>
        <dbReference type="SAM" id="Phobius"/>
    </source>
</evidence>
<dbReference type="InterPro" id="IPR003599">
    <property type="entry name" value="Ig_sub"/>
</dbReference>
<dbReference type="GO" id="GO:0004714">
    <property type="term" value="F:transmembrane receptor protein tyrosine kinase activity"/>
    <property type="evidence" value="ECO:0007669"/>
    <property type="project" value="UniProtKB-EC"/>
</dbReference>
<evidence type="ECO:0000256" key="8">
    <source>
        <dbReference type="ARBA" id="ARBA00022840"/>
    </source>
</evidence>
<dbReference type="PANTHER" id="PTHR24416">
    <property type="entry name" value="TYROSINE-PROTEIN KINASE RECEPTOR"/>
    <property type="match status" value="1"/>
</dbReference>
<keyword evidence="28" id="KW-1185">Reference proteome</keyword>
<feature type="region of interest" description="Disordered" evidence="22">
    <location>
        <begin position="780"/>
        <end position="808"/>
    </location>
</feature>
<feature type="compositionally biased region" description="Acidic residues" evidence="22">
    <location>
        <begin position="793"/>
        <end position="808"/>
    </location>
</feature>
<feature type="domain" description="Ig-like" evidence="26">
    <location>
        <begin position="26"/>
        <end position="122"/>
    </location>
</feature>
<keyword evidence="11" id="KW-0829">Tyrosine-protein kinase</keyword>
<keyword evidence="13" id="KW-0675">Receptor</keyword>
<dbReference type="Gene3D" id="1.10.510.10">
    <property type="entry name" value="Transferase(Phosphotransferase) domain 1"/>
    <property type="match status" value="1"/>
</dbReference>
<evidence type="ECO:0000256" key="2">
    <source>
        <dbReference type="ARBA" id="ARBA00011902"/>
    </source>
</evidence>
<keyword evidence="3" id="KW-0597">Phosphoprotein</keyword>
<dbReference type="PIRSF" id="PIRSF000615">
    <property type="entry name" value="TyrPK_CSF1-R"/>
    <property type="match status" value="1"/>
</dbReference>
<keyword evidence="24" id="KW-0732">Signal</keyword>
<evidence type="ECO:0000313" key="27">
    <source>
        <dbReference type="EMBL" id="KAI9559132.1"/>
    </source>
</evidence>
<dbReference type="EMBL" id="WJBH02000005">
    <property type="protein sequence ID" value="KAI9559132.1"/>
    <property type="molecule type" value="Genomic_DNA"/>
</dbReference>
<keyword evidence="4" id="KW-0808">Transferase</keyword>
<feature type="binding site" evidence="19">
    <location>
        <position position="642"/>
    </location>
    <ligand>
        <name>Mg(2+)</name>
        <dbReference type="ChEBI" id="CHEBI:18420"/>
    </ligand>
</feature>
<dbReference type="GO" id="GO:0007169">
    <property type="term" value="P:cell surface receptor protein tyrosine kinase signaling pathway"/>
    <property type="evidence" value="ECO:0007669"/>
    <property type="project" value="InterPro"/>
</dbReference>
<dbReference type="GO" id="GO:0005524">
    <property type="term" value="F:ATP binding"/>
    <property type="evidence" value="ECO:0007669"/>
    <property type="project" value="UniProtKB-UniRule"/>
</dbReference>
<evidence type="ECO:0000256" key="5">
    <source>
        <dbReference type="ARBA" id="ARBA00022692"/>
    </source>
</evidence>
<keyword evidence="19" id="KW-0479">Metal-binding</keyword>
<dbReference type="PANTHER" id="PTHR24416:SF600">
    <property type="entry name" value="PDGF- AND VEGF-RECEPTOR RELATED, ISOFORM J"/>
    <property type="match status" value="1"/>
</dbReference>
<dbReference type="PROSITE" id="PS50835">
    <property type="entry name" value="IG_LIKE"/>
    <property type="match status" value="1"/>
</dbReference>
<dbReference type="InterPro" id="IPR007110">
    <property type="entry name" value="Ig-like_dom"/>
</dbReference>
<evidence type="ECO:0000256" key="3">
    <source>
        <dbReference type="ARBA" id="ARBA00022553"/>
    </source>
</evidence>
<feature type="site" description="Important for interaction with phosphotyrosine-binding proteins" evidence="20">
    <location>
        <position position="768"/>
    </location>
</feature>
<evidence type="ECO:0000256" key="10">
    <source>
        <dbReference type="ARBA" id="ARBA00023136"/>
    </source>
</evidence>
<evidence type="ECO:0000256" key="19">
    <source>
        <dbReference type="PIRSR" id="PIRSR000615-3"/>
    </source>
</evidence>
<reference evidence="27 28" key="1">
    <citation type="submission" date="2022-05" db="EMBL/GenBank/DDBJ databases">
        <title>A multi-omics perspective on studying reproductive biology in Daphnia sinensis.</title>
        <authorList>
            <person name="Jia J."/>
        </authorList>
    </citation>
    <scope>NUCLEOTIDE SEQUENCE [LARGE SCALE GENOMIC DNA]</scope>
    <source>
        <strain evidence="27 28">WSL</strain>
    </source>
</reference>
<evidence type="ECO:0000256" key="7">
    <source>
        <dbReference type="ARBA" id="ARBA00022777"/>
    </source>
</evidence>
<dbReference type="AlphaFoldDB" id="A0AAD5KU52"/>
<accession>A0AAD5KU52</accession>
<dbReference type="Gene3D" id="3.30.200.20">
    <property type="entry name" value="Phosphorylase Kinase, domain 1"/>
    <property type="match status" value="1"/>
</dbReference>
<organism evidence="27 28">
    <name type="scientific">Daphnia sinensis</name>
    <dbReference type="NCBI Taxonomy" id="1820382"/>
    <lineage>
        <taxon>Eukaryota</taxon>
        <taxon>Metazoa</taxon>
        <taxon>Ecdysozoa</taxon>
        <taxon>Arthropoda</taxon>
        <taxon>Crustacea</taxon>
        <taxon>Branchiopoda</taxon>
        <taxon>Diplostraca</taxon>
        <taxon>Cladocera</taxon>
        <taxon>Anomopoda</taxon>
        <taxon>Daphniidae</taxon>
        <taxon>Daphnia</taxon>
        <taxon>Daphnia similis group</taxon>
    </lineage>
</organism>
<name>A0AAD5KU52_9CRUS</name>
<dbReference type="PROSITE" id="PS00240">
    <property type="entry name" value="RECEPTOR_TYR_KIN_III"/>
    <property type="match status" value="1"/>
</dbReference>
<proteinExistence type="predicted"/>
<dbReference type="InterPro" id="IPR001824">
    <property type="entry name" value="Tyr_kinase_rcpt_3_CS"/>
</dbReference>
<keyword evidence="5 23" id="KW-0812">Transmembrane</keyword>
<evidence type="ECO:0000256" key="1">
    <source>
        <dbReference type="ARBA" id="ARBA00004479"/>
    </source>
</evidence>
<evidence type="ECO:0000256" key="14">
    <source>
        <dbReference type="ARBA" id="ARBA00023180"/>
    </source>
</evidence>
<evidence type="ECO:0000256" key="4">
    <source>
        <dbReference type="ARBA" id="ARBA00022679"/>
    </source>
</evidence>